<dbReference type="EMBL" id="JBJJXI010000067">
    <property type="protein sequence ID" value="KAL3397119.1"/>
    <property type="molecule type" value="Genomic_DNA"/>
</dbReference>
<evidence type="ECO:0000313" key="3">
    <source>
        <dbReference type="EMBL" id="KAL3397119.1"/>
    </source>
</evidence>
<evidence type="ECO:0000313" key="4">
    <source>
        <dbReference type="Proteomes" id="UP001627154"/>
    </source>
</evidence>
<organism evidence="3 4">
    <name type="scientific">Trichogramma kaykai</name>
    <dbReference type="NCBI Taxonomy" id="54128"/>
    <lineage>
        <taxon>Eukaryota</taxon>
        <taxon>Metazoa</taxon>
        <taxon>Ecdysozoa</taxon>
        <taxon>Arthropoda</taxon>
        <taxon>Hexapoda</taxon>
        <taxon>Insecta</taxon>
        <taxon>Pterygota</taxon>
        <taxon>Neoptera</taxon>
        <taxon>Endopterygota</taxon>
        <taxon>Hymenoptera</taxon>
        <taxon>Apocrita</taxon>
        <taxon>Proctotrupomorpha</taxon>
        <taxon>Chalcidoidea</taxon>
        <taxon>Trichogrammatidae</taxon>
        <taxon>Trichogramma</taxon>
    </lineage>
</organism>
<gene>
    <name evidence="3" type="ORF">TKK_009146</name>
</gene>
<dbReference type="Gene3D" id="2.40.10.10">
    <property type="entry name" value="Trypsin-like serine proteases"/>
    <property type="match status" value="1"/>
</dbReference>
<evidence type="ECO:0000259" key="2">
    <source>
        <dbReference type="Pfam" id="PF00089"/>
    </source>
</evidence>
<name>A0ABD2WVJ4_9HYME</name>
<dbReference type="InterPro" id="IPR001254">
    <property type="entry name" value="Trypsin_dom"/>
</dbReference>
<feature type="domain" description="Peptidase S1" evidence="2">
    <location>
        <begin position="76"/>
        <end position="139"/>
    </location>
</feature>
<dbReference type="Pfam" id="PF00089">
    <property type="entry name" value="Trypsin"/>
    <property type="match status" value="1"/>
</dbReference>
<dbReference type="SUPFAM" id="SSF50494">
    <property type="entry name" value="Trypsin-like serine proteases"/>
    <property type="match status" value="1"/>
</dbReference>
<proteinExistence type="predicted"/>
<dbReference type="Proteomes" id="UP001627154">
    <property type="component" value="Unassembled WGS sequence"/>
</dbReference>
<evidence type="ECO:0000256" key="1">
    <source>
        <dbReference type="SAM" id="MobiDB-lite"/>
    </source>
</evidence>
<sequence length="155" mass="18101">MSKMSLSQNRRRSRYGGSARQKLRLASRRRVHRRTQILQSQKGQLRRYSNFEIWQTPSPVLRWTFEEINAPDYKDCHVKEICSKPKDSRSVQGACNGDGGAPLVDENTYSLIGVARHLKYELCGKETRYTRVSAYLDFINNVRRINFNDIAYLKL</sequence>
<dbReference type="AlphaFoldDB" id="A0ABD2WVJ4"/>
<feature type="compositionally biased region" description="Basic residues" evidence="1">
    <location>
        <begin position="21"/>
        <end position="33"/>
    </location>
</feature>
<protein>
    <recommendedName>
        <fullName evidence="2">Peptidase S1 domain-containing protein</fullName>
    </recommendedName>
</protein>
<keyword evidence="4" id="KW-1185">Reference proteome</keyword>
<accession>A0ABD2WVJ4</accession>
<reference evidence="3 4" key="1">
    <citation type="journal article" date="2024" name="bioRxiv">
        <title>A reference genome for Trichogramma kaykai: A tiny desert-dwelling parasitoid wasp with competing sex-ratio distorters.</title>
        <authorList>
            <person name="Culotta J."/>
            <person name="Lindsey A.R."/>
        </authorList>
    </citation>
    <scope>NUCLEOTIDE SEQUENCE [LARGE SCALE GENOMIC DNA]</scope>
    <source>
        <strain evidence="3 4">KSX58</strain>
    </source>
</reference>
<dbReference type="InterPro" id="IPR043504">
    <property type="entry name" value="Peptidase_S1_PA_chymotrypsin"/>
</dbReference>
<comment type="caution">
    <text evidence="3">The sequence shown here is derived from an EMBL/GenBank/DDBJ whole genome shotgun (WGS) entry which is preliminary data.</text>
</comment>
<feature type="region of interest" description="Disordered" evidence="1">
    <location>
        <begin position="1"/>
        <end position="33"/>
    </location>
</feature>
<dbReference type="InterPro" id="IPR009003">
    <property type="entry name" value="Peptidase_S1_PA"/>
</dbReference>